<proteinExistence type="predicted"/>
<keyword evidence="2" id="KW-1133">Transmembrane helix</keyword>
<dbReference type="Proteomes" id="UP000294933">
    <property type="component" value="Unassembled WGS sequence"/>
</dbReference>
<evidence type="ECO:0000259" key="3">
    <source>
        <dbReference type="Pfam" id="PF01693"/>
    </source>
</evidence>
<dbReference type="OrthoDB" id="3270804at2759"/>
<evidence type="ECO:0000313" key="5">
    <source>
        <dbReference type="Proteomes" id="UP000294933"/>
    </source>
</evidence>
<dbReference type="VEuPathDB" id="FungiDB:BD410DRAFT_844747"/>
<feature type="region of interest" description="Disordered" evidence="1">
    <location>
        <begin position="1"/>
        <end position="37"/>
    </location>
</feature>
<dbReference type="InterPro" id="IPR011320">
    <property type="entry name" value="RNase_H1_N"/>
</dbReference>
<feature type="domain" description="Ribonuclease H1 N-terminal" evidence="3">
    <location>
        <begin position="126"/>
        <end position="169"/>
    </location>
</feature>
<dbReference type="SUPFAM" id="SSF55658">
    <property type="entry name" value="L9 N-domain-like"/>
    <property type="match status" value="1"/>
</dbReference>
<protein>
    <recommendedName>
        <fullName evidence="3">Ribonuclease H1 N-terminal domain-containing protein</fullName>
    </recommendedName>
</protein>
<organism evidence="4 5">
    <name type="scientific">Rickenella mellea</name>
    <dbReference type="NCBI Taxonomy" id="50990"/>
    <lineage>
        <taxon>Eukaryota</taxon>
        <taxon>Fungi</taxon>
        <taxon>Dikarya</taxon>
        <taxon>Basidiomycota</taxon>
        <taxon>Agaricomycotina</taxon>
        <taxon>Agaricomycetes</taxon>
        <taxon>Hymenochaetales</taxon>
        <taxon>Rickenellaceae</taxon>
        <taxon>Rickenella</taxon>
    </lineage>
</organism>
<keyword evidence="2" id="KW-0472">Membrane</keyword>
<dbReference type="EMBL" id="ML170255">
    <property type="protein sequence ID" value="TDL15971.1"/>
    <property type="molecule type" value="Genomic_DNA"/>
</dbReference>
<sequence length="346" mass="35960">MAGQRDEDPMQNEDVQTHRGDTSTVSPPTTHIIQRHPQPASPIAHGITITIEFIFSFLWSIVLGVTQGFVNAFRRLPPLIQDTPRRLTSDDATNGLAAVNSAPEVPAVANVTPEAPAPVTNARRPKWYVVIVGRKTGIFTSNLEAQSQIHKITGNSWYKFYSFEEAQAAWEAALLRGDVHDVQDAAVPAAGLVAPPAPAVPAPAPAIPAPVVPAPAAPAPTPVVPAPAPVVPAPAPVVPAPAPVVPAPAPAPVVPAPAPAPVVVAAAPVVPAPTPQRVAAAPRPAAAPATPRIPVAGPSTVRLPAPVVDTTLVFEISDDDYDSDEPSPVPVRFKRNSCRVHFTGGR</sequence>
<evidence type="ECO:0000256" key="2">
    <source>
        <dbReference type="SAM" id="Phobius"/>
    </source>
</evidence>
<dbReference type="InterPro" id="IPR037056">
    <property type="entry name" value="RNase_H1_N_sf"/>
</dbReference>
<evidence type="ECO:0000313" key="4">
    <source>
        <dbReference type="EMBL" id="TDL15971.1"/>
    </source>
</evidence>
<keyword evidence="2" id="KW-0812">Transmembrane</keyword>
<name>A0A4Y7PLV4_9AGAM</name>
<accession>A0A4Y7PLV4</accession>
<gene>
    <name evidence="4" type="ORF">BD410DRAFT_844747</name>
</gene>
<dbReference type="InterPro" id="IPR009027">
    <property type="entry name" value="Ribosomal_bL9/RNase_H1_N"/>
</dbReference>
<feature type="transmembrane region" description="Helical" evidence="2">
    <location>
        <begin position="43"/>
        <end position="65"/>
    </location>
</feature>
<evidence type="ECO:0000256" key="1">
    <source>
        <dbReference type="SAM" id="MobiDB-lite"/>
    </source>
</evidence>
<keyword evidence="5" id="KW-1185">Reference proteome</keyword>
<dbReference type="STRING" id="50990.A0A4Y7PLV4"/>
<feature type="compositionally biased region" description="Polar residues" evidence="1">
    <location>
        <begin position="22"/>
        <end position="32"/>
    </location>
</feature>
<dbReference type="PRINTS" id="PR01217">
    <property type="entry name" value="PRICHEXTENSN"/>
</dbReference>
<dbReference type="Pfam" id="PF01693">
    <property type="entry name" value="Cauli_VI"/>
    <property type="match status" value="1"/>
</dbReference>
<dbReference type="AlphaFoldDB" id="A0A4Y7PLV4"/>
<reference evidence="4 5" key="1">
    <citation type="submission" date="2018-06" db="EMBL/GenBank/DDBJ databases">
        <title>A transcriptomic atlas of mushroom development highlights an independent origin of complex multicellularity.</title>
        <authorList>
            <consortium name="DOE Joint Genome Institute"/>
            <person name="Krizsan K."/>
            <person name="Almasi E."/>
            <person name="Merenyi Z."/>
            <person name="Sahu N."/>
            <person name="Viragh M."/>
            <person name="Koszo T."/>
            <person name="Mondo S."/>
            <person name="Kiss B."/>
            <person name="Balint B."/>
            <person name="Kues U."/>
            <person name="Barry K."/>
            <person name="Hegedus J.C."/>
            <person name="Henrissat B."/>
            <person name="Johnson J."/>
            <person name="Lipzen A."/>
            <person name="Ohm R."/>
            <person name="Nagy I."/>
            <person name="Pangilinan J."/>
            <person name="Yan J."/>
            <person name="Xiong Y."/>
            <person name="Grigoriev I.V."/>
            <person name="Hibbett D.S."/>
            <person name="Nagy L.G."/>
        </authorList>
    </citation>
    <scope>NUCLEOTIDE SEQUENCE [LARGE SCALE GENOMIC DNA]</scope>
    <source>
        <strain evidence="4 5">SZMC22713</strain>
    </source>
</reference>
<dbReference type="Gene3D" id="3.40.970.10">
    <property type="entry name" value="Ribonuclease H1, N-terminal domain"/>
    <property type="match status" value="1"/>
</dbReference>